<accession>A0A644YVV3</accession>
<evidence type="ECO:0000313" key="1">
    <source>
        <dbReference type="EMBL" id="MPM32715.1"/>
    </source>
</evidence>
<dbReference type="EMBL" id="VSSQ01006445">
    <property type="protein sequence ID" value="MPM32715.1"/>
    <property type="molecule type" value="Genomic_DNA"/>
</dbReference>
<reference evidence="1" key="1">
    <citation type="submission" date="2019-08" db="EMBL/GenBank/DDBJ databases">
        <authorList>
            <person name="Kucharzyk K."/>
            <person name="Murdoch R.W."/>
            <person name="Higgins S."/>
            <person name="Loffler F."/>
        </authorList>
    </citation>
    <scope>NUCLEOTIDE SEQUENCE</scope>
</reference>
<proteinExistence type="predicted"/>
<dbReference type="AlphaFoldDB" id="A0A644YVV3"/>
<organism evidence="1">
    <name type="scientific">bioreactor metagenome</name>
    <dbReference type="NCBI Taxonomy" id="1076179"/>
    <lineage>
        <taxon>unclassified sequences</taxon>
        <taxon>metagenomes</taxon>
        <taxon>ecological metagenomes</taxon>
    </lineage>
</organism>
<sequence length="125" mass="14235">MLLTIGAFVMTNYINVDQVYENARFALLSKRFDAAAEEMLAEGYREGVYALPRKYAGLSRGGGEVHIVGEGENQVVMFYSFLGVLDNFSVYAYAPSAGAYWEMEHYIDWVQIIPMREGWYFCASR</sequence>
<comment type="caution">
    <text evidence="1">The sequence shown here is derived from an EMBL/GenBank/DDBJ whole genome shotgun (WGS) entry which is preliminary data.</text>
</comment>
<protein>
    <submittedName>
        <fullName evidence="1">Uncharacterized protein</fullName>
    </submittedName>
</protein>
<name>A0A644YVV3_9ZZZZ</name>
<gene>
    <name evidence="1" type="ORF">SDC9_79280</name>
</gene>